<sequence length="311" mass="35145">MTTVVFFDCYVVTSLVLPILLVFISDVRTVLSWRDALLVPVILSLFASYIKRQVALWGQRRDWVFRVVSSVMCCSVTLSAILQWAFYATAEPPSDGPGELAYYVVIVQCATISLHVIKLSLFNLLHVWYTSALTSQLRGSSDFDTMEEVGLCLHIITSTATLLASVMYIPGDVTPLVQLMVVPHICYIAGTLLLIYRLNNILKPFPEVSTTSDCVICLESVKPMEMGRRLECGHIFHSRCLRRWLMRSERCPTCRTPAFRQQNRVDLTFSASINWNTGIRVEENNETHVLRRPQMPISHEIGVQIGASVWA</sequence>
<keyword evidence="2 4" id="KW-0863">Zinc-finger</keyword>
<dbReference type="GO" id="GO:0006511">
    <property type="term" value="P:ubiquitin-dependent protein catabolic process"/>
    <property type="evidence" value="ECO:0007669"/>
    <property type="project" value="TreeGrafter"/>
</dbReference>
<dbReference type="SUPFAM" id="SSF57850">
    <property type="entry name" value="RING/U-box"/>
    <property type="match status" value="1"/>
</dbReference>
<dbReference type="PANTHER" id="PTHR45931">
    <property type="entry name" value="SI:CH211-59O9.10"/>
    <property type="match status" value="1"/>
</dbReference>
<keyword evidence="3" id="KW-0862">Zinc</keyword>
<feature type="transmembrane region" description="Helical" evidence="5">
    <location>
        <begin position="63"/>
        <end position="88"/>
    </location>
</feature>
<feature type="transmembrane region" description="Helical" evidence="5">
    <location>
        <begin position="149"/>
        <end position="170"/>
    </location>
</feature>
<organism evidence="7">
    <name type="scientific">Trypanosoma vivax (strain Y486)</name>
    <dbReference type="NCBI Taxonomy" id="1055687"/>
    <lineage>
        <taxon>Eukaryota</taxon>
        <taxon>Discoba</taxon>
        <taxon>Euglenozoa</taxon>
        <taxon>Kinetoplastea</taxon>
        <taxon>Metakinetoplastina</taxon>
        <taxon>Trypanosomatida</taxon>
        <taxon>Trypanosomatidae</taxon>
        <taxon>Trypanosoma</taxon>
        <taxon>Duttonella</taxon>
    </lineage>
</organism>
<dbReference type="AlphaFoldDB" id="G0U720"/>
<dbReference type="GO" id="GO:0061630">
    <property type="term" value="F:ubiquitin protein ligase activity"/>
    <property type="evidence" value="ECO:0007669"/>
    <property type="project" value="TreeGrafter"/>
</dbReference>
<feature type="domain" description="RING-type" evidence="6">
    <location>
        <begin position="214"/>
        <end position="255"/>
    </location>
</feature>
<feature type="transmembrane region" description="Helical" evidence="5">
    <location>
        <begin position="7"/>
        <end position="25"/>
    </location>
</feature>
<dbReference type="GO" id="GO:0005634">
    <property type="term" value="C:nucleus"/>
    <property type="evidence" value="ECO:0007669"/>
    <property type="project" value="TreeGrafter"/>
</dbReference>
<keyword evidence="5" id="KW-1133">Transmembrane helix</keyword>
<evidence type="ECO:0000256" key="4">
    <source>
        <dbReference type="PROSITE-ProRule" id="PRU00175"/>
    </source>
</evidence>
<feature type="transmembrane region" description="Helical" evidence="5">
    <location>
        <begin position="31"/>
        <end position="51"/>
    </location>
</feature>
<dbReference type="Pfam" id="PF13639">
    <property type="entry name" value="zf-RING_2"/>
    <property type="match status" value="1"/>
</dbReference>
<keyword evidence="5" id="KW-0812">Transmembrane</keyword>
<evidence type="ECO:0000256" key="2">
    <source>
        <dbReference type="ARBA" id="ARBA00022771"/>
    </source>
</evidence>
<dbReference type="InterPro" id="IPR051834">
    <property type="entry name" value="RING_finger_E3_ligase"/>
</dbReference>
<keyword evidence="1" id="KW-0479">Metal-binding</keyword>
<keyword evidence="5" id="KW-0472">Membrane</keyword>
<evidence type="ECO:0000313" key="7">
    <source>
        <dbReference type="EMBL" id="CCC51677.1"/>
    </source>
</evidence>
<dbReference type="PANTHER" id="PTHR45931:SF3">
    <property type="entry name" value="RING ZINC FINGER-CONTAINING PROTEIN"/>
    <property type="match status" value="1"/>
</dbReference>
<dbReference type="GO" id="GO:0008270">
    <property type="term" value="F:zinc ion binding"/>
    <property type="evidence" value="ECO:0007669"/>
    <property type="project" value="UniProtKB-KW"/>
</dbReference>
<evidence type="ECO:0000259" key="6">
    <source>
        <dbReference type="PROSITE" id="PS50089"/>
    </source>
</evidence>
<evidence type="ECO:0000256" key="5">
    <source>
        <dbReference type="SAM" id="Phobius"/>
    </source>
</evidence>
<dbReference type="EMBL" id="HE573026">
    <property type="protein sequence ID" value="CCC51677.1"/>
    <property type="molecule type" value="Genomic_DNA"/>
</dbReference>
<name>G0U720_TRYVY</name>
<gene>
    <name evidence="7" type="ORF">TVY486_1007230</name>
</gene>
<dbReference type="InterPro" id="IPR013083">
    <property type="entry name" value="Znf_RING/FYVE/PHD"/>
</dbReference>
<evidence type="ECO:0000256" key="1">
    <source>
        <dbReference type="ARBA" id="ARBA00022723"/>
    </source>
</evidence>
<dbReference type="VEuPathDB" id="TriTrypDB:TvY486_1007230"/>
<dbReference type="SMART" id="SM00184">
    <property type="entry name" value="RING"/>
    <property type="match status" value="1"/>
</dbReference>
<evidence type="ECO:0000256" key="3">
    <source>
        <dbReference type="ARBA" id="ARBA00022833"/>
    </source>
</evidence>
<feature type="transmembrane region" description="Helical" evidence="5">
    <location>
        <begin position="100"/>
        <end position="128"/>
    </location>
</feature>
<feature type="transmembrane region" description="Helical" evidence="5">
    <location>
        <begin position="176"/>
        <end position="196"/>
    </location>
</feature>
<dbReference type="InterPro" id="IPR001841">
    <property type="entry name" value="Znf_RING"/>
</dbReference>
<dbReference type="PROSITE" id="PS50089">
    <property type="entry name" value="ZF_RING_2"/>
    <property type="match status" value="1"/>
</dbReference>
<protein>
    <recommendedName>
        <fullName evidence="6">RING-type domain-containing protein</fullName>
    </recommendedName>
</protein>
<dbReference type="Gene3D" id="3.30.40.10">
    <property type="entry name" value="Zinc/RING finger domain, C3HC4 (zinc finger)"/>
    <property type="match status" value="1"/>
</dbReference>
<proteinExistence type="predicted"/>
<accession>G0U720</accession>
<reference evidence="7" key="1">
    <citation type="journal article" date="2012" name="Proc. Natl. Acad. Sci. U.S.A.">
        <title>Antigenic diversity is generated by distinct evolutionary mechanisms in African trypanosome species.</title>
        <authorList>
            <person name="Jackson A.P."/>
            <person name="Berry A."/>
            <person name="Aslett M."/>
            <person name="Allison H.C."/>
            <person name="Burton P."/>
            <person name="Vavrova-Anderson J."/>
            <person name="Brown R."/>
            <person name="Browne H."/>
            <person name="Corton N."/>
            <person name="Hauser H."/>
            <person name="Gamble J."/>
            <person name="Gilderthorp R."/>
            <person name="Marcello L."/>
            <person name="McQuillan J."/>
            <person name="Otto T.D."/>
            <person name="Quail M.A."/>
            <person name="Sanders M.J."/>
            <person name="van Tonder A."/>
            <person name="Ginger M.L."/>
            <person name="Field M.C."/>
            <person name="Barry J.D."/>
            <person name="Hertz-Fowler C."/>
            <person name="Berriman M."/>
        </authorList>
    </citation>
    <scope>NUCLEOTIDE SEQUENCE</scope>
    <source>
        <strain evidence="7">Y486</strain>
    </source>
</reference>